<keyword evidence="2" id="KW-0812">Transmembrane</keyword>
<dbReference type="InterPro" id="IPR055693">
    <property type="entry name" value="DUF7269"/>
</dbReference>
<organism evidence="5 6">
    <name type="scientific">Natrarchaeobius chitinivorans</name>
    <dbReference type="NCBI Taxonomy" id="1679083"/>
    <lineage>
        <taxon>Archaea</taxon>
        <taxon>Methanobacteriati</taxon>
        <taxon>Methanobacteriota</taxon>
        <taxon>Stenosarchaea group</taxon>
        <taxon>Halobacteria</taxon>
        <taxon>Halobacteriales</taxon>
        <taxon>Natrialbaceae</taxon>
        <taxon>Natrarchaeobius</taxon>
    </lineage>
</organism>
<dbReference type="Gene3D" id="2.60.40.10">
    <property type="entry name" value="Immunoglobulins"/>
    <property type="match status" value="1"/>
</dbReference>
<dbReference type="OrthoDB" id="31512at2157"/>
<feature type="transmembrane region" description="Helical" evidence="2">
    <location>
        <begin position="31"/>
        <end position="49"/>
    </location>
</feature>
<evidence type="ECO:0000259" key="4">
    <source>
        <dbReference type="Pfam" id="PF01882"/>
    </source>
</evidence>
<evidence type="ECO:0000256" key="1">
    <source>
        <dbReference type="SAM" id="MobiDB-lite"/>
    </source>
</evidence>
<evidence type="ECO:0000313" key="5">
    <source>
        <dbReference type="EMBL" id="RQG96066.1"/>
    </source>
</evidence>
<name>A0A3N6MNK7_NATCH</name>
<proteinExistence type="predicted"/>
<dbReference type="AlphaFoldDB" id="A0A3N6MNK7"/>
<dbReference type="Pfam" id="PF23933">
    <property type="entry name" value="DUF7269"/>
    <property type="match status" value="1"/>
</dbReference>
<comment type="caution">
    <text evidence="5">The sequence shown here is derived from an EMBL/GenBank/DDBJ whole genome shotgun (WGS) entry which is preliminary data.</text>
</comment>
<evidence type="ECO:0000313" key="6">
    <source>
        <dbReference type="Proteomes" id="UP000282323"/>
    </source>
</evidence>
<dbReference type="EMBL" id="REGA01000004">
    <property type="protein sequence ID" value="RQG96066.1"/>
    <property type="molecule type" value="Genomic_DNA"/>
</dbReference>
<gene>
    <name evidence="5" type="ORF">EA473_07355</name>
</gene>
<feature type="domain" description="DUF58" evidence="4">
    <location>
        <begin position="418"/>
        <end position="563"/>
    </location>
</feature>
<feature type="domain" description="DUF11" evidence="3">
    <location>
        <begin position="275"/>
        <end position="339"/>
    </location>
</feature>
<sequence length="656" mass="70255">MSPLLVVVAIGAFVAAVGILAGIGAVTIAQAFVGIVGLAALLAAAVSLSQRRDARKYRSTPDPERSDPSSVPGATLTDAIAQFSSRPSHRTYVTRRSVKGLRVAAIDVLTRFEGLTEEAATAAIDDGSWTDDPVASAFLSEDVTPPSRSIRDRLVDRIARDDPYRRGIRRTAAAIAEIGYGGLGDRTTPDDVPDRGLETSDESVETRTTDRRLAASELYELPSRATGHWTGIGVVALAAIGIGAFAELPAVVLTGVVGIGYAGFAYLGRPASPTLEIDRTVSDDDPDPGDEVDVTVSVTNAGSRPIPDLRYIDGVPADLAVTDGTARIGTAMRPGETVSLEYSLTVTAGTHEFDPALVVTRDLSRSVERTHYVGCPTELVCEPMLHPIDAPVPLQAATTQFTGRLTTSSGGSGTEFHSVREYRRNDPLNRIDWNRHARTGELATIEFHQERAARVLVLVDARKAAYVAPSPDAIHAVERSTGAAVRIAATLLESGDTVGLAGLGPTTRSDEDGDRGVCWLPPASGSRHRIRLREALATHPQFSTLEPPQEARWLSQMRTLRRRLSAETQIVLLTPLTDHASVVIARRLASHGHAVTVVSPDPTAERTTGQQLARVARRVRRFDLQRVGIPVVDWGTDESLEEVFTRYDAATGGGRR</sequence>
<keyword evidence="6" id="KW-1185">Reference proteome</keyword>
<dbReference type="InterPro" id="IPR001434">
    <property type="entry name" value="OmcB-like_DUF11"/>
</dbReference>
<dbReference type="Pfam" id="PF01882">
    <property type="entry name" value="DUF58"/>
    <property type="match status" value="1"/>
</dbReference>
<keyword evidence="2" id="KW-1133">Transmembrane helix</keyword>
<keyword evidence="2" id="KW-0472">Membrane</keyword>
<evidence type="ECO:0000256" key="2">
    <source>
        <dbReference type="SAM" id="Phobius"/>
    </source>
</evidence>
<dbReference type="InterPro" id="IPR002881">
    <property type="entry name" value="DUF58"/>
</dbReference>
<dbReference type="PANTHER" id="PTHR33608:SF6">
    <property type="entry name" value="BLL2464 PROTEIN"/>
    <property type="match status" value="1"/>
</dbReference>
<dbReference type="PANTHER" id="PTHR33608">
    <property type="entry name" value="BLL2464 PROTEIN"/>
    <property type="match status" value="1"/>
</dbReference>
<evidence type="ECO:0000259" key="3">
    <source>
        <dbReference type="Pfam" id="PF01345"/>
    </source>
</evidence>
<protein>
    <submittedName>
        <fullName evidence="5">DUF58 domain-containing protein</fullName>
    </submittedName>
</protein>
<accession>A0A3N6MNK7</accession>
<feature type="region of interest" description="Disordered" evidence="1">
    <location>
        <begin position="184"/>
        <end position="209"/>
    </location>
</feature>
<feature type="transmembrane region" description="Helical" evidence="2">
    <location>
        <begin position="226"/>
        <end position="245"/>
    </location>
</feature>
<dbReference type="InterPro" id="IPR013783">
    <property type="entry name" value="Ig-like_fold"/>
</dbReference>
<feature type="compositionally biased region" description="Basic and acidic residues" evidence="1">
    <location>
        <begin position="187"/>
        <end position="209"/>
    </location>
</feature>
<feature type="region of interest" description="Disordered" evidence="1">
    <location>
        <begin position="53"/>
        <end position="73"/>
    </location>
</feature>
<dbReference type="Proteomes" id="UP000282323">
    <property type="component" value="Unassembled WGS sequence"/>
</dbReference>
<dbReference type="Pfam" id="PF01345">
    <property type="entry name" value="DUF11"/>
    <property type="match status" value="1"/>
</dbReference>
<reference evidence="5 6" key="1">
    <citation type="submission" date="2018-10" db="EMBL/GenBank/DDBJ databases">
        <title>Natrarchaeobius chitinivorans gen. nov., sp. nov., and Natrarchaeobius haloalkaliphilus sp. nov., alkaliphilic, chitin-utilizing haloarchaea from hypersaline alkaline lakes.</title>
        <authorList>
            <person name="Sorokin D.Y."/>
            <person name="Elcheninov A.G."/>
            <person name="Kostrikina N.A."/>
            <person name="Bale N.J."/>
            <person name="Sinninghe Damste J.S."/>
            <person name="Khijniak T.V."/>
            <person name="Kublanov I.V."/>
            <person name="Toshchakov S.V."/>
        </authorList>
    </citation>
    <scope>NUCLEOTIDE SEQUENCE [LARGE SCALE GENOMIC DNA]</scope>
    <source>
        <strain evidence="5 6">AArcht4T</strain>
    </source>
</reference>